<keyword evidence="11 12" id="KW-0472">Membrane</keyword>
<dbReference type="Gene3D" id="1.20.58.1610">
    <property type="entry name" value="NADH:ubiquinone/plastoquinone oxidoreductase, chain 3"/>
    <property type="match status" value="1"/>
</dbReference>
<keyword evidence="7 12" id="KW-1278">Translocase</keyword>
<dbReference type="EMBL" id="JAMWYS010000025">
    <property type="protein sequence ID" value="MCO4292640.1"/>
    <property type="molecule type" value="Genomic_DNA"/>
</dbReference>
<keyword evidence="8 12" id="KW-1133">Transmembrane helix</keyword>
<sequence length="144" mass="16170">MHNLTLLIPITIGILWPFMVYAAIVIVLVSVILLLSYVLGEHHKENATDEPYESGITQTGSARLRFSVQFYLVAMLFVIFDVETIFIVLWALAFKELGWAGYLSICVFIGILVAVLIYEWSIGALDFGPSGKKILKAYKKKVRS</sequence>
<feature type="transmembrane region" description="Helical" evidence="12">
    <location>
        <begin position="99"/>
        <end position="118"/>
    </location>
</feature>
<evidence type="ECO:0000256" key="8">
    <source>
        <dbReference type="ARBA" id="ARBA00022989"/>
    </source>
</evidence>
<dbReference type="InterPro" id="IPR038430">
    <property type="entry name" value="NDAH_ubi_oxred_su3_sf"/>
</dbReference>
<comment type="subunit">
    <text evidence="12">NDH-1 is composed of 14 different subunits. Subunits NuoA, H, J, K, L, M, N constitute the membrane sector of the complex.</text>
</comment>
<dbReference type="GO" id="GO:0048038">
    <property type="term" value="F:quinone binding"/>
    <property type="evidence" value="ECO:0007669"/>
    <property type="project" value="UniProtKB-KW"/>
</dbReference>
<dbReference type="EC" id="7.1.1.-" evidence="12"/>
<comment type="subcellular location">
    <subcellularLocation>
        <location evidence="12 13">Cell membrane</location>
        <topology evidence="12 13">Multi-pass membrane protein</topology>
    </subcellularLocation>
    <subcellularLocation>
        <location evidence="1">Membrane</location>
        <topology evidence="1">Multi-pass membrane protein</topology>
    </subcellularLocation>
</comment>
<evidence type="ECO:0000313" key="14">
    <source>
        <dbReference type="EMBL" id="MCO4292640.1"/>
    </source>
</evidence>
<evidence type="ECO:0000256" key="7">
    <source>
        <dbReference type="ARBA" id="ARBA00022967"/>
    </source>
</evidence>
<dbReference type="RefSeq" id="WP_252587134.1">
    <property type="nucleotide sequence ID" value="NZ_JAMWYS010000025.1"/>
</dbReference>
<dbReference type="GO" id="GO:0005886">
    <property type="term" value="C:plasma membrane"/>
    <property type="evidence" value="ECO:0007669"/>
    <property type="project" value="UniProtKB-SubCell"/>
</dbReference>
<evidence type="ECO:0000256" key="11">
    <source>
        <dbReference type="ARBA" id="ARBA00023136"/>
    </source>
</evidence>
<dbReference type="PANTHER" id="PTHR11058:SF21">
    <property type="entry name" value="NADH-QUINONE OXIDOREDUCTASE SUBUNIT A"/>
    <property type="match status" value="1"/>
</dbReference>
<protein>
    <recommendedName>
        <fullName evidence="12">NADH-quinone oxidoreductase subunit A</fullName>
        <ecNumber evidence="12">7.1.1.-</ecNumber>
    </recommendedName>
    <alternativeName>
        <fullName evidence="12">NADH dehydrogenase I subunit A</fullName>
    </alternativeName>
    <alternativeName>
        <fullName evidence="12">NDH-1 subunit A</fullName>
    </alternativeName>
    <alternativeName>
        <fullName evidence="12">NUO1</fullName>
    </alternativeName>
</protein>
<keyword evidence="10" id="KW-0830">Ubiquinone</keyword>
<feature type="transmembrane region" description="Helical" evidence="12">
    <location>
        <begin position="6"/>
        <end position="39"/>
    </location>
</feature>
<proteinExistence type="inferred from homology"/>
<comment type="function">
    <text evidence="12">NDH-1 shuttles electrons from NADH, via FMN and iron-sulfur (Fe-S) centers, to quinones in the respiratory chain. The immediate electron acceptor for the enzyme in this species is believed to be a menaquinone. Couples the redox reaction to proton translocation (for every two electrons transferred, four hydrogen ions are translocated across the cytoplasmic membrane), and thus conserves the redox energy in a proton gradient.</text>
</comment>
<name>A0A9X2F200_9SPHI</name>
<keyword evidence="5 12" id="KW-0812">Transmembrane</keyword>
<evidence type="ECO:0000256" key="1">
    <source>
        <dbReference type="ARBA" id="ARBA00004141"/>
    </source>
</evidence>
<dbReference type="GO" id="GO:0050136">
    <property type="term" value="F:NADH dehydrogenase (quinone) (non-electrogenic) activity"/>
    <property type="evidence" value="ECO:0007669"/>
    <property type="project" value="UniProtKB-UniRule"/>
</dbReference>
<dbReference type="InterPro" id="IPR023043">
    <property type="entry name" value="NAD(P)H_OxRDtase_bac/plastid"/>
</dbReference>
<dbReference type="Proteomes" id="UP001155182">
    <property type="component" value="Unassembled WGS sequence"/>
</dbReference>
<evidence type="ECO:0000256" key="12">
    <source>
        <dbReference type="HAMAP-Rule" id="MF_01394"/>
    </source>
</evidence>
<dbReference type="PANTHER" id="PTHR11058">
    <property type="entry name" value="NADH-UBIQUINONE OXIDOREDUCTASE CHAIN 3"/>
    <property type="match status" value="1"/>
</dbReference>
<keyword evidence="15" id="KW-1185">Reference proteome</keyword>
<accession>A0A9X2F200</accession>
<comment type="similarity">
    <text evidence="2 12 13">Belongs to the complex I subunit 3 family.</text>
</comment>
<comment type="catalytic activity">
    <reaction evidence="12 13">
        <text>a quinone + NADH + 5 H(+)(in) = a quinol + NAD(+) + 4 H(+)(out)</text>
        <dbReference type="Rhea" id="RHEA:57888"/>
        <dbReference type="ChEBI" id="CHEBI:15378"/>
        <dbReference type="ChEBI" id="CHEBI:24646"/>
        <dbReference type="ChEBI" id="CHEBI:57540"/>
        <dbReference type="ChEBI" id="CHEBI:57945"/>
        <dbReference type="ChEBI" id="CHEBI:132124"/>
    </reaction>
</comment>
<keyword evidence="6 12" id="KW-0874">Quinone</keyword>
<dbReference type="InterPro" id="IPR000440">
    <property type="entry name" value="NADH_UbQ/plastoQ_OxRdtase_su3"/>
</dbReference>
<gene>
    <name evidence="14" type="primary">ndhC</name>
    <name evidence="12" type="synonym">nuoA</name>
    <name evidence="14" type="ORF">NF867_07190</name>
</gene>
<organism evidence="14 15">
    <name type="scientific">Solitalea agri</name>
    <dbReference type="NCBI Taxonomy" id="2953739"/>
    <lineage>
        <taxon>Bacteria</taxon>
        <taxon>Pseudomonadati</taxon>
        <taxon>Bacteroidota</taxon>
        <taxon>Sphingobacteriia</taxon>
        <taxon>Sphingobacteriales</taxon>
        <taxon>Sphingobacteriaceae</taxon>
        <taxon>Solitalea</taxon>
    </lineage>
</organism>
<evidence type="ECO:0000256" key="5">
    <source>
        <dbReference type="ARBA" id="ARBA00022692"/>
    </source>
</evidence>
<comment type="caution">
    <text evidence="14">The sequence shown here is derived from an EMBL/GenBank/DDBJ whole genome shotgun (WGS) entry which is preliminary data.</text>
</comment>
<evidence type="ECO:0000313" key="15">
    <source>
        <dbReference type="Proteomes" id="UP001155182"/>
    </source>
</evidence>
<dbReference type="GO" id="GO:0008137">
    <property type="term" value="F:NADH dehydrogenase (ubiquinone) activity"/>
    <property type="evidence" value="ECO:0007669"/>
    <property type="project" value="InterPro"/>
</dbReference>
<dbReference type="GO" id="GO:0030964">
    <property type="term" value="C:NADH dehydrogenase complex"/>
    <property type="evidence" value="ECO:0007669"/>
    <property type="project" value="TreeGrafter"/>
</dbReference>
<keyword evidence="3 12" id="KW-0813">Transport</keyword>
<evidence type="ECO:0000256" key="9">
    <source>
        <dbReference type="ARBA" id="ARBA00023027"/>
    </source>
</evidence>
<dbReference type="HAMAP" id="MF_01394">
    <property type="entry name" value="NDH1_NuoA"/>
    <property type="match status" value="1"/>
</dbReference>
<dbReference type="AlphaFoldDB" id="A0A9X2F200"/>
<evidence type="ECO:0000256" key="13">
    <source>
        <dbReference type="RuleBase" id="RU003639"/>
    </source>
</evidence>
<reference evidence="14" key="1">
    <citation type="submission" date="2022-06" db="EMBL/GenBank/DDBJ databases">
        <title>Solitalea sp. MAHUQ-68 isolated from rhizospheric soil.</title>
        <authorList>
            <person name="Huq M.A."/>
        </authorList>
    </citation>
    <scope>NUCLEOTIDE SEQUENCE</scope>
    <source>
        <strain evidence="14">MAHUQ-68</strain>
    </source>
</reference>
<feature type="transmembrane region" description="Helical" evidence="12">
    <location>
        <begin position="70"/>
        <end position="93"/>
    </location>
</feature>
<keyword evidence="14" id="KW-0560">Oxidoreductase</keyword>
<dbReference type="Pfam" id="PF00507">
    <property type="entry name" value="Oxidored_q4"/>
    <property type="match status" value="1"/>
</dbReference>
<evidence type="ECO:0000256" key="4">
    <source>
        <dbReference type="ARBA" id="ARBA00022475"/>
    </source>
</evidence>
<evidence type="ECO:0000256" key="10">
    <source>
        <dbReference type="ARBA" id="ARBA00023075"/>
    </source>
</evidence>
<evidence type="ECO:0000256" key="6">
    <source>
        <dbReference type="ARBA" id="ARBA00022719"/>
    </source>
</evidence>
<evidence type="ECO:0000256" key="2">
    <source>
        <dbReference type="ARBA" id="ARBA00008472"/>
    </source>
</evidence>
<evidence type="ECO:0000256" key="3">
    <source>
        <dbReference type="ARBA" id="ARBA00022448"/>
    </source>
</evidence>
<keyword evidence="9 12" id="KW-0520">NAD</keyword>
<keyword evidence="4 12" id="KW-1003">Cell membrane</keyword>